<dbReference type="EMBL" id="JABXXO010000001">
    <property type="protein sequence ID" value="KAF7784096.1"/>
    <property type="molecule type" value="Genomic_DNA"/>
</dbReference>
<evidence type="ECO:0000256" key="1">
    <source>
        <dbReference type="SAM" id="MobiDB-lite"/>
    </source>
</evidence>
<dbReference type="AlphaFoldDB" id="A0A8H7FAF2"/>
<dbReference type="InterPro" id="IPR046528">
    <property type="entry name" value="DUF6593"/>
</dbReference>
<evidence type="ECO:0000313" key="4">
    <source>
        <dbReference type="Proteomes" id="UP000629468"/>
    </source>
</evidence>
<proteinExistence type="predicted"/>
<sequence>MIILNESESFKSESLKSDSFSSFSTLEPPPRHGAHSLISSPNFSTISLNQHTTLSQSSRDTPFKRSSLPTPPGYLESNRPATSVTYTFAPQMSPPNSMILSAPAYTSQEPYYISVNMNCFTPSSYITTIRRKSWEGDTIGDFEMGLTTSKKQSVVFTRGREYALSDILETNYRLIKTTWSWKVMDQKQTVIYWDDAAGNGMLTCFSSKDRVQGNLLAKFTPPSLPRKQGKAPEHTRLEVLPLGFDFIDDVVISSLVIERLRTTPTVPRVPLT</sequence>
<dbReference type="Proteomes" id="UP000629468">
    <property type="component" value="Unassembled WGS sequence"/>
</dbReference>
<name>A0A8H7FAF2_AGABI</name>
<comment type="caution">
    <text evidence="3">The sequence shown here is derived from an EMBL/GenBank/DDBJ whole genome shotgun (WGS) entry which is preliminary data.</text>
</comment>
<feature type="region of interest" description="Disordered" evidence="1">
    <location>
        <begin position="53"/>
        <end position="79"/>
    </location>
</feature>
<evidence type="ECO:0000259" key="2">
    <source>
        <dbReference type="Pfam" id="PF20236"/>
    </source>
</evidence>
<accession>A0A8H7FAF2</accession>
<dbReference type="Pfam" id="PF20236">
    <property type="entry name" value="DUF6593"/>
    <property type="match status" value="1"/>
</dbReference>
<organism evidence="3 4">
    <name type="scientific">Agaricus bisporus var. burnettii</name>
    <dbReference type="NCBI Taxonomy" id="192524"/>
    <lineage>
        <taxon>Eukaryota</taxon>
        <taxon>Fungi</taxon>
        <taxon>Dikarya</taxon>
        <taxon>Basidiomycota</taxon>
        <taxon>Agaricomycotina</taxon>
        <taxon>Agaricomycetes</taxon>
        <taxon>Agaricomycetidae</taxon>
        <taxon>Agaricales</taxon>
        <taxon>Agaricineae</taxon>
        <taxon>Agaricaceae</taxon>
        <taxon>Agaricus</taxon>
    </lineage>
</organism>
<reference evidence="3 4" key="1">
    <citation type="journal article" name="Sci. Rep.">
        <title>Telomere-to-telomere assembled and centromere annotated genomes of the two main subspecies of the button mushroom Agaricus bisporus reveal especially polymorphic chromosome ends.</title>
        <authorList>
            <person name="Sonnenberg A.S.M."/>
            <person name="Sedaghat-Telgerd N."/>
            <person name="Lavrijssen B."/>
            <person name="Ohm R.A."/>
            <person name="Hendrickx P.M."/>
            <person name="Scholtmeijer K."/>
            <person name="Baars J.J.P."/>
            <person name="van Peer A."/>
        </authorList>
    </citation>
    <scope>NUCLEOTIDE SEQUENCE [LARGE SCALE GENOMIC DNA]</scope>
    <source>
        <strain evidence="3 4">H119_p4</strain>
    </source>
</reference>
<protein>
    <recommendedName>
        <fullName evidence="2">DUF6593 domain-containing protein</fullName>
    </recommendedName>
</protein>
<gene>
    <name evidence="3" type="ORF">Agabi119p4_261</name>
</gene>
<evidence type="ECO:0000313" key="3">
    <source>
        <dbReference type="EMBL" id="KAF7784096.1"/>
    </source>
</evidence>
<feature type="domain" description="DUF6593" evidence="2">
    <location>
        <begin position="110"/>
        <end position="261"/>
    </location>
</feature>